<organism evidence="4">
    <name type="scientific">viral metagenome</name>
    <dbReference type="NCBI Taxonomy" id="1070528"/>
    <lineage>
        <taxon>unclassified sequences</taxon>
        <taxon>metagenomes</taxon>
        <taxon>organismal metagenomes</taxon>
    </lineage>
</organism>
<keyword evidence="2" id="KW-0808">Transferase</keyword>
<evidence type="ECO:0000313" key="4">
    <source>
        <dbReference type="EMBL" id="QJA54197.1"/>
    </source>
</evidence>
<sequence>MRIYESFKEAVKETERELIEMGVDVWPESMQDKTKLTEDYQTKELQGYGYIITNHRGKDEDFQFLGGNIDYALAEFNERIDSNWVNPGLSYMWRKHVWEEFIHNGKFAYTYNERIREQLPMILEELRNKPSTRQAVMTIYDRHQDMNNMGGKSRIPCSMYYQFLRRRRNNVEVLDCIYTMRSCDIYTHFIYDIWLTMRIQEYMANALGMEPGHFTHFIGSLHAYRKDYRDKGVF</sequence>
<dbReference type="PANTHER" id="PTHR11548:SF1">
    <property type="entry name" value="THYMIDYLATE SYNTHASE 1"/>
    <property type="match status" value="1"/>
</dbReference>
<evidence type="ECO:0000313" key="5">
    <source>
        <dbReference type="EMBL" id="QJA76065.1"/>
    </source>
</evidence>
<proteinExistence type="predicted"/>
<dbReference type="Pfam" id="PF00303">
    <property type="entry name" value="Thymidylat_synt"/>
    <property type="match status" value="1"/>
</dbReference>
<dbReference type="GO" id="GO:0032259">
    <property type="term" value="P:methylation"/>
    <property type="evidence" value="ECO:0007669"/>
    <property type="project" value="UniProtKB-KW"/>
</dbReference>
<evidence type="ECO:0000256" key="1">
    <source>
        <dbReference type="ARBA" id="ARBA00022603"/>
    </source>
</evidence>
<dbReference type="EMBL" id="MT145060">
    <property type="protein sequence ID" value="QJI03126.1"/>
    <property type="molecule type" value="Genomic_DNA"/>
</dbReference>
<accession>A0A6H2A3P2</accession>
<dbReference type="Gene3D" id="3.30.572.10">
    <property type="entry name" value="Thymidylate synthase/dCMP hydroxymethylase domain"/>
    <property type="match status" value="1"/>
</dbReference>
<protein>
    <submittedName>
        <fullName evidence="4">Putative thymidylate synthase</fullName>
    </submittedName>
</protein>
<feature type="domain" description="Thymidylate synthase/dCMP hydroxymethylase" evidence="3">
    <location>
        <begin position="91"/>
        <end position="227"/>
    </location>
</feature>
<evidence type="ECO:0000259" key="3">
    <source>
        <dbReference type="Pfam" id="PF00303"/>
    </source>
</evidence>
<dbReference type="GO" id="GO:0006231">
    <property type="term" value="P:dTMP biosynthetic process"/>
    <property type="evidence" value="ECO:0007669"/>
    <property type="project" value="TreeGrafter"/>
</dbReference>
<keyword evidence="1" id="KW-0489">Methyltransferase</keyword>
<reference evidence="4" key="1">
    <citation type="submission" date="2020-03" db="EMBL/GenBank/DDBJ databases">
        <title>The deep terrestrial virosphere.</title>
        <authorList>
            <person name="Holmfeldt K."/>
            <person name="Nilsson E."/>
            <person name="Simone D."/>
            <person name="Lopez-Fernandez M."/>
            <person name="Wu X."/>
            <person name="de Brujin I."/>
            <person name="Lundin D."/>
            <person name="Andersson A."/>
            <person name="Bertilsson S."/>
            <person name="Dopson M."/>
        </authorList>
    </citation>
    <scope>NUCLEOTIDE SEQUENCE</scope>
    <source>
        <strain evidence="5">MM415A01589</strain>
        <strain evidence="6">MM415B03796</strain>
        <strain evidence="4">TM448A04475</strain>
        <strain evidence="7">TM448B04106</strain>
    </source>
</reference>
<dbReference type="InterPro" id="IPR045097">
    <property type="entry name" value="Thymidate_synth/dCMP_Mease"/>
</dbReference>
<evidence type="ECO:0000313" key="7">
    <source>
        <dbReference type="EMBL" id="QJI03126.1"/>
    </source>
</evidence>
<gene>
    <name evidence="5" type="ORF">MM415A01589_0017</name>
    <name evidence="6" type="ORF">MM415B03796_0006</name>
    <name evidence="4" type="ORF">TM448A04475_0005</name>
    <name evidence="7" type="ORF">TM448B04106_0005</name>
</gene>
<dbReference type="PANTHER" id="PTHR11548">
    <property type="entry name" value="THYMIDYLATE SYNTHASE 1"/>
    <property type="match status" value="1"/>
</dbReference>
<evidence type="ECO:0000256" key="2">
    <source>
        <dbReference type="ARBA" id="ARBA00022679"/>
    </source>
</evidence>
<dbReference type="GO" id="GO:0005829">
    <property type="term" value="C:cytosol"/>
    <property type="evidence" value="ECO:0007669"/>
    <property type="project" value="TreeGrafter"/>
</dbReference>
<evidence type="ECO:0000313" key="6">
    <source>
        <dbReference type="EMBL" id="QJA94658.1"/>
    </source>
</evidence>
<dbReference type="EMBL" id="MT143250">
    <property type="protein sequence ID" value="QJA94658.1"/>
    <property type="molecule type" value="Genomic_DNA"/>
</dbReference>
<dbReference type="InterPro" id="IPR036926">
    <property type="entry name" value="Thymidate_synth/dCMP_Mease_sf"/>
</dbReference>
<dbReference type="SUPFAM" id="SSF55831">
    <property type="entry name" value="Thymidylate synthase/dCMP hydroxymethylase"/>
    <property type="match status" value="1"/>
</dbReference>
<dbReference type="GO" id="GO:0004799">
    <property type="term" value="F:thymidylate synthase activity"/>
    <property type="evidence" value="ECO:0007669"/>
    <property type="project" value="TreeGrafter"/>
</dbReference>
<dbReference type="AlphaFoldDB" id="A0A6H2A3P2"/>
<dbReference type="InterPro" id="IPR023451">
    <property type="entry name" value="Thymidate_synth/dCMP_Mease_dom"/>
</dbReference>
<dbReference type="EMBL" id="MT142202">
    <property type="protein sequence ID" value="QJA76065.1"/>
    <property type="molecule type" value="Genomic_DNA"/>
</dbReference>
<name>A0A6H2A3P2_9ZZZZ</name>
<dbReference type="EMBL" id="MT144485">
    <property type="protein sequence ID" value="QJA54197.1"/>
    <property type="molecule type" value="Genomic_DNA"/>
</dbReference>